<feature type="compositionally biased region" description="Gly residues" evidence="1">
    <location>
        <begin position="1"/>
        <end position="12"/>
    </location>
</feature>
<feature type="non-terminal residue" evidence="2">
    <location>
        <position position="1"/>
    </location>
</feature>
<accession>A0A6J4KYG0</accession>
<feature type="non-terminal residue" evidence="2">
    <location>
        <position position="105"/>
    </location>
</feature>
<proteinExistence type="predicted"/>
<feature type="compositionally biased region" description="Basic and acidic residues" evidence="1">
    <location>
        <begin position="93"/>
        <end position="105"/>
    </location>
</feature>
<name>A0A6J4KYG0_9ACTN</name>
<feature type="compositionally biased region" description="Basic residues" evidence="1">
    <location>
        <begin position="61"/>
        <end position="77"/>
    </location>
</feature>
<feature type="compositionally biased region" description="Basic residues" evidence="1">
    <location>
        <begin position="21"/>
        <end position="31"/>
    </location>
</feature>
<reference evidence="2" key="1">
    <citation type="submission" date="2020-02" db="EMBL/GenBank/DDBJ databases">
        <authorList>
            <person name="Meier V. D."/>
        </authorList>
    </citation>
    <scope>NUCLEOTIDE SEQUENCE</scope>
    <source>
        <strain evidence="2">AVDCRST_MAG48</strain>
    </source>
</reference>
<protein>
    <submittedName>
        <fullName evidence="2">Uncharacterized protein</fullName>
    </submittedName>
</protein>
<evidence type="ECO:0000313" key="2">
    <source>
        <dbReference type="EMBL" id="CAA9317732.1"/>
    </source>
</evidence>
<gene>
    <name evidence="2" type="ORF">AVDCRST_MAG48-2454</name>
</gene>
<dbReference type="AlphaFoldDB" id="A0A6J4KYG0"/>
<feature type="region of interest" description="Disordered" evidence="1">
    <location>
        <begin position="1"/>
        <end position="105"/>
    </location>
</feature>
<evidence type="ECO:0000256" key="1">
    <source>
        <dbReference type="SAM" id="MobiDB-lite"/>
    </source>
</evidence>
<sequence length="105" mass="11723">VAHRGPGPGHAHGGSRDRLPRVVRHRARGPPRRGGLAALQRAAHDHRRRQRRALPVGRPEHPRRGRAVPGRRQHRVQPGRGPGPRPRAARPGQHGDARPERARRL</sequence>
<dbReference type="EMBL" id="CADCTS010000352">
    <property type="protein sequence ID" value="CAA9317732.1"/>
    <property type="molecule type" value="Genomic_DNA"/>
</dbReference>
<organism evidence="2">
    <name type="scientific">uncultured Friedmanniella sp</name>
    <dbReference type="NCBI Taxonomy" id="335381"/>
    <lineage>
        <taxon>Bacteria</taxon>
        <taxon>Bacillati</taxon>
        <taxon>Actinomycetota</taxon>
        <taxon>Actinomycetes</taxon>
        <taxon>Propionibacteriales</taxon>
        <taxon>Nocardioidaceae</taxon>
        <taxon>Friedmanniella</taxon>
        <taxon>environmental samples</taxon>
    </lineage>
</organism>